<proteinExistence type="predicted"/>
<protein>
    <submittedName>
        <fullName evidence="1">Helix-turn-helix transcriptional regulator</fullName>
    </submittedName>
</protein>
<reference evidence="1 2" key="1">
    <citation type="submission" date="2021-01" db="EMBL/GenBank/DDBJ databases">
        <title>Actinoplanes sp. nov. LDG1-06 isolated from lichen.</title>
        <authorList>
            <person name="Saeng-In P."/>
            <person name="Phongsopitanun W."/>
            <person name="Kanchanasin P."/>
            <person name="Yuki M."/>
            <person name="Kudo T."/>
            <person name="Ohkuma M."/>
            <person name="Tanasupawat S."/>
        </authorList>
    </citation>
    <scope>NUCLEOTIDE SEQUENCE [LARGE SCALE GENOMIC DNA]</scope>
    <source>
        <strain evidence="1 2">LDG1-06</strain>
    </source>
</reference>
<gene>
    <name evidence="1" type="ORF">JIG36_37415</name>
</gene>
<dbReference type="InterPro" id="IPR001387">
    <property type="entry name" value="Cro/C1-type_HTH"/>
</dbReference>
<dbReference type="EMBL" id="JAENHP010000018">
    <property type="protein sequence ID" value="MBM2621197.1"/>
    <property type="molecule type" value="Genomic_DNA"/>
</dbReference>
<dbReference type="RefSeq" id="WP_203381174.1">
    <property type="nucleotide sequence ID" value="NZ_JAENHP010000018.1"/>
</dbReference>
<organism evidence="1 2">
    <name type="scientific">Paractinoplanes ovalisporus</name>
    <dbReference type="NCBI Taxonomy" id="2810368"/>
    <lineage>
        <taxon>Bacteria</taxon>
        <taxon>Bacillati</taxon>
        <taxon>Actinomycetota</taxon>
        <taxon>Actinomycetes</taxon>
        <taxon>Micromonosporales</taxon>
        <taxon>Micromonosporaceae</taxon>
        <taxon>Paractinoplanes</taxon>
    </lineage>
</organism>
<dbReference type="Proteomes" id="UP000632138">
    <property type="component" value="Unassembled WGS sequence"/>
</dbReference>
<comment type="caution">
    <text evidence="1">The sequence shown here is derived from an EMBL/GenBank/DDBJ whole genome shotgun (WGS) entry which is preliminary data.</text>
</comment>
<name>A0ABS2AMX2_9ACTN</name>
<evidence type="ECO:0000313" key="1">
    <source>
        <dbReference type="EMBL" id="MBM2621197.1"/>
    </source>
</evidence>
<accession>A0ABS2AMX2</accession>
<keyword evidence="2" id="KW-1185">Reference proteome</keyword>
<sequence length="102" mass="11645">MDKPEWQMTGREQLAELWSRGLTQREMSEHTGIPKNVVGRIVRSDPERFPPRRVKRATAAPRQGTQLKCGHWFRSPVSPPGSGERVWCRTCDAATYVGTPER</sequence>
<evidence type="ECO:0000313" key="2">
    <source>
        <dbReference type="Proteomes" id="UP000632138"/>
    </source>
</evidence>
<dbReference type="CDD" id="cd00093">
    <property type="entry name" value="HTH_XRE"/>
    <property type="match status" value="1"/>
</dbReference>